<dbReference type="EMBL" id="CP126214">
    <property type="protein sequence ID" value="WIA16434.1"/>
    <property type="molecule type" value="Genomic_DNA"/>
</dbReference>
<name>A0ABY8U4Q3_TETOB</name>
<dbReference type="InterPro" id="IPR011641">
    <property type="entry name" value="Tyr-kin_ephrin_A/B_rcpt-like"/>
</dbReference>
<gene>
    <name evidence="2" type="ORF">OEZ85_013121</name>
</gene>
<reference evidence="2 3" key="1">
    <citation type="submission" date="2023-05" db="EMBL/GenBank/DDBJ databases">
        <title>A 100% complete, gapless, phased diploid assembly of the Scenedesmus obliquus UTEX 3031 genome.</title>
        <authorList>
            <person name="Biondi T.C."/>
            <person name="Hanschen E.R."/>
            <person name="Kwon T."/>
            <person name="Eng W."/>
            <person name="Kruse C.P.S."/>
            <person name="Koehler S.I."/>
            <person name="Kunde Y."/>
            <person name="Gleasner C.D."/>
            <person name="You Mak K.T."/>
            <person name="Polle J."/>
            <person name="Hovde B.T."/>
            <person name="Starkenburg S.R."/>
        </authorList>
    </citation>
    <scope>NUCLEOTIDE SEQUENCE [LARGE SCALE GENOMIC DNA]</scope>
    <source>
        <strain evidence="2 3">DOE0152z</strain>
    </source>
</reference>
<dbReference type="SMART" id="SM01411">
    <property type="entry name" value="Ephrin_rec_like"/>
    <property type="match status" value="3"/>
</dbReference>
<evidence type="ECO:0000313" key="2">
    <source>
        <dbReference type="EMBL" id="WIA16434.1"/>
    </source>
</evidence>
<sequence length="342" mass="36017">MVLLSTASSSLEPIAVVHSKSLCGFSKITQITCWSQDSSETLPFIARMEYTREDGANAAWCPMPIPDNRNKQVLTLDPGDSIFSVRVCYDPNPGVNRIIGIMFGGVGRQYICGNVWIAPERCVSSQSATPAPLSYFDGECNSIFIAMPNVCWNKWYRPRTAPQACLAGEGVRAGATFCQPCLNGTYNPGGLRACLQCPEGQVTPGSCCGATPLVQTAGAAQCSCPPGYGLQPAVQKCTPCPAGFYSPGGARSPCISCPLPFMTTPREAASIEECVCMPGYGYNRTSGSCAVCRKGFYGTGLSNSTGAVAVAGQFTQVSCTACPPGNTTARPQSTHFRACVAP</sequence>
<dbReference type="InterPro" id="IPR009030">
    <property type="entry name" value="Growth_fac_rcpt_cys_sf"/>
</dbReference>
<dbReference type="Pfam" id="PF07699">
    <property type="entry name" value="Ephrin_rec_like"/>
    <property type="match status" value="1"/>
</dbReference>
<evidence type="ECO:0000259" key="1">
    <source>
        <dbReference type="Pfam" id="PF07699"/>
    </source>
</evidence>
<dbReference type="Gene3D" id="2.10.50.10">
    <property type="entry name" value="Tumor Necrosis Factor Receptor, subunit A, domain 2"/>
    <property type="match status" value="2"/>
</dbReference>
<dbReference type="SUPFAM" id="SSF57184">
    <property type="entry name" value="Growth factor receptor domain"/>
    <property type="match status" value="1"/>
</dbReference>
<organism evidence="2 3">
    <name type="scientific">Tetradesmus obliquus</name>
    <name type="common">Green alga</name>
    <name type="synonym">Acutodesmus obliquus</name>
    <dbReference type="NCBI Taxonomy" id="3088"/>
    <lineage>
        <taxon>Eukaryota</taxon>
        <taxon>Viridiplantae</taxon>
        <taxon>Chlorophyta</taxon>
        <taxon>core chlorophytes</taxon>
        <taxon>Chlorophyceae</taxon>
        <taxon>CS clade</taxon>
        <taxon>Sphaeropleales</taxon>
        <taxon>Scenedesmaceae</taxon>
        <taxon>Tetradesmus</taxon>
    </lineage>
</organism>
<keyword evidence="3" id="KW-1185">Reference proteome</keyword>
<dbReference type="Proteomes" id="UP001244341">
    <property type="component" value="Chromosome 7b"/>
</dbReference>
<protein>
    <recommendedName>
        <fullName evidence="1">Tyrosine-protein kinase ephrin type A/B receptor-like domain-containing protein</fullName>
    </recommendedName>
</protein>
<evidence type="ECO:0000313" key="3">
    <source>
        <dbReference type="Proteomes" id="UP001244341"/>
    </source>
</evidence>
<proteinExistence type="predicted"/>
<feature type="domain" description="Tyrosine-protein kinase ephrin type A/B receptor-like" evidence="1">
    <location>
        <begin position="231"/>
        <end position="274"/>
    </location>
</feature>
<accession>A0ABY8U4Q3</accession>